<proteinExistence type="predicted"/>
<dbReference type="AlphaFoldDB" id="L5KKK3"/>
<accession>L5KKK3</accession>
<sequence length="134" mass="15180">MKPVPDVVLKVDTHTKHPFVFGTCVADLLKGWKPWRCLISPFSEHQCAINHLLLPMATLFNTSQENCGPCNHLLLPMATLFKLLRRTVAHLLFAHPACLPCMLQFAPYLLSYFSQHNPNRLLFSVTIMTIGDSH</sequence>
<dbReference type="EMBL" id="KB030713">
    <property type="protein sequence ID" value="ELK11073.1"/>
    <property type="molecule type" value="Genomic_DNA"/>
</dbReference>
<dbReference type="InParanoid" id="L5KKK3"/>
<dbReference type="Proteomes" id="UP000010552">
    <property type="component" value="Unassembled WGS sequence"/>
</dbReference>
<organism evidence="1 2">
    <name type="scientific">Pteropus alecto</name>
    <name type="common">Black flying fox</name>
    <dbReference type="NCBI Taxonomy" id="9402"/>
    <lineage>
        <taxon>Eukaryota</taxon>
        <taxon>Metazoa</taxon>
        <taxon>Chordata</taxon>
        <taxon>Craniata</taxon>
        <taxon>Vertebrata</taxon>
        <taxon>Euteleostomi</taxon>
        <taxon>Mammalia</taxon>
        <taxon>Eutheria</taxon>
        <taxon>Laurasiatheria</taxon>
        <taxon>Chiroptera</taxon>
        <taxon>Yinpterochiroptera</taxon>
        <taxon>Pteropodoidea</taxon>
        <taxon>Pteropodidae</taxon>
        <taxon>Pteropodinae</taxon>
        <taxon>Pteropus</taxon>
    </lineage>
</organism>
<gene>
    <name evidence="1" type="ORF">PAL_GLEAN10017086</name>
</gene>
<protein>
    <submittedName>
        <fullName evidence="1">Uncharacterized protein</fullName>
    </submittedName>
</protein>
<evidence type="ECO:0000313" key="2">
    <source>
        <dbReference type="Proteomes" id="UP000010552"/>
    </source>
</evidence>
<evidence type="ECO:0000313" key="1">
    <source>
        <dbReference type="EMBL" id="ELK11073.1"/>
    </source>
</evidence>
<name>L5KKK3_PTEAL</name>
<keyword evidence="2" id="KW-1185">Reference proteome</keyword>
<reference evidence="2" key="1">
    <citation type="journal article" date="2013" name="Science">
        <title>Comparative analysis of bat genomes provides insight into the evolution of flight and immunity.</title>
        <authorList>
            <person name="Zhang G."/>
            <person name="Cowled C."/>
            <person name="Shi Z."/>
            <person name="Huang Z."/>
            <person name="Bishop-Lilly K.A."/>
            <person name="Fang X."/>
            <person name="Wynne J.W."/>
            <person name="Xiong Z."/>
            <person name="Baker M.L."/>
            <person name="Zhao W."/>
            <person name="Tachedjian M."/>
            <person name="Zhu Y."/>
            <person name="Zhou P."/>
            <person name="Jiang X."/>
            <person name="Ng J."/>
            <person name="Yang L."/>
            <person name="Wu L."/>
            <person name="Xiao J."/>
            <person name="Feng Y."/>
            <person name="Chen Y."/>
            <person name="Sun X."/>
            <person name="Zhang Y."/>
            <person name="Marsh G.A."/>
            <person name="Crameri G."/>
            <person name="Broder C.C."/>
            <person name="Frey K.G."/>
            <person name="Wang L.F."/>
            <person name="Wang J."/>
        </authorList>
    </citation>
    <scope>NUCLEOTIDE SEQUENCE [LARGE SCALE GENOMIC DNA]</scope>
</reference>